<dbReference type="EMBL" id="BMAO01034507">
    <property type="protein sequence ID" value="GFQ97024.1"/>
    <property type="molecule type" value="Genomic_DNA"/>
</dbReference>
<comment type="caution">
    <text evidence="1">The sequence shown here is derived from an EMBL/GenBank/DDBJ whole genome shotgun (WGS) entry which is preliminary data.</text>
</comment>
<keyword evidence="2" id="KW-1185">Reference proteome</keyword>
<evidence type="ECO:0000313" key="2">
    <source>
        <dbReference type="Proteomes" id="UP000887116"/>
    </source>
</evidence>
<dbReference type="OrthoDB" id="10276320at2759"/>
<dbReference type="Proteomes" id="UP000887116">
    <property type="component" value="Unassembled WGS sequence"/>
</dbReference>
<protein>
    <submittedName>
        <fullName evidence="1">Uncharacterized protein</fullName>
    </submittedName>
</protein>
<reference evidence="1" key="1">
    <citation type="submission" date="2020-07" db="EMBL/GenBank/DDBJ databases">
        <title>Multicomponent nature underlies the extraordinary mechanical properties of spider dragline silk.</title>
        <authorList>
            <person name="Kono N."/>
            <person name="Nakamura H."/>
            <person name="Mori M."/>
            <person name="Yoshida Y."/>
            <person name="Ohtoshi R."/>
            <person name="Malay A.D."/>
            <person name="Moran D.A.P."/>
            <person name="Tomita M."/>
            <person name="Numata K."/>
            <person name="Arakawa K."/>
        </authorList>
    </citation>
    <scope>NUCLEOTIDE SEQUENCE</scope>
</reference>
<gene>
    <name evidence="1" type="ORF">TNCT_447491</name>
</gene>
<accession>A0A8X6L5A5</accession>
<evidence type="ECO:0000313" key="1">
    <source>
        <dbReference type="EMBL" id="GFQ97024.1"/>
    </source>
</evidence>
<organism evidence="1 2">
    <name type="scientific">Trichonephila clavata</name>
    <name type="common">Joro spider</name>
    <name type="synonym">Nephila clavata</name>
    <dbReference type="NCBI Taxonomy" id="2740835"/>
    <lineage>
        <taxon>Eukaryota</taxon>
        <taxon>Metazoa</taxon>
        <taxon>Ecdysozoa</taxon>
        <taxon>Arthropoda</taxon>
        <taxon>Chelicerata</taxon>
        <taxon>Arachnida</taxon>
        <taxon>Araneae</taxon>
        <taxon>Araneomorphae</taxon>
        <taxon>Entelegynae</taxon>
        <taxon>Araneoidea</taxon>
        <taxon>Nephilidae</taxon>
        <taxon>Trichonephila</taxon>
    </lineage>
</organism>
<name>A0A8X6L5A5_TRICU</name>
<sequence>MASIEEPRNFLCSDSQSAINIAYNSIMHESGAFFDDPVYLAVPTYLFYLETCLKSVNGKEGKQDYLNETRFKNFSPILSGNVKVKASLADDLVS</sequence>
<dbReference type="AlphaFoldDB" id="A0A8X6L5A5"/>
<proteinExistence type="predicted"/>